<sequence>MTSNCWLKVRFGGRIFSFASSAIPADFYLLARSENLLPSRTLGTGLGIRYAPSFLFGCLFSLASSAIPADFYFLARSENLLPSRSLGTGNLILAD</sequence>
<evidence type="ECO:0000313" key="2">
    <source>
        <dbReference type="EMBL" id="QNV39894.1"/>
    </source>
</evidence>
<organism evidence="2 3">
    <name type="scientific">Rothia amarae</name>
    <dbReference type="NCBI Taxonomy" id="169480"/>
    <lineage>
        <taxon>Bacteria</taxon>
        <taxon>Bacillati</taxon>
        <taxon>Actinomycetota</taxon>
        <taxon>Actinomycetes</taxon>
        <taxon>Micrococcales</taxon>
        <taxon>Micrococcaceae</taxon>
        <taxon>Rothia</taxon>
    </lineage>
</organism>
<protein>
    <submittedName>
        <fullName evidence="2">Uncharacterized protein</fullName>
    </submittedName>
</protein>
<keyword evidence="1" id="KW-0472">Membrane</keyword>
<dbReference type="KEGG" id="rama:IDM48_00010"/>
<dbReference type="RefSeq" id="WP_190617490.1">
    <property type="nucleotide sequence ID" value="NZ_CP061538.1"/>
</dbReference>
<reference evidence="2 3" key="1">
    <citation type="submission" date="2020-09" db="EMBL/GenBank/DDBJ databases">
        <title>Investigation of environmental microbe.</title>
        <authorList>
            <person name="Ou Y."/>
            <person name="Kang Q."/>
        </authorList>
    </citation>
    <scope>NUCLEOTIDE SEQUENCE [LARGE SCALE GENOMIC DNA]</scope>
    <source>
        <strain evidence="2 3">KJZ-9</strain>
    </source>
</reference>
<keyword evidence="1" id="KW-0812">Transmembrane</keyword>
<accession>A0A7H2BJP8</accession>
<feature type="transmembrane region" description="Helical" evidence="1">
    <location>
        <begin position="51"/>
        <end position="75"/>
    </location>
</feature>
<dbReference type="Proteomes" id="UP000516421">
    <property type="component" value="Chromosome"/>
</dbReference>
<evidence type="ECO:0000313" key="3">
    <source>
        <dbReference type="Proteomes" id="UP000516421"/>
    </source>
</evidence>
<keyword evidence="3" id="KW-1185">Reference proteome</keyword>
<gene>
    <name evidence="2" type="ORF">IDM48_00010</name>
</gene>
<dbReference type="EMBL" id="CP061538">
    <property type="protein sequence ID" value="QNV39894.1"/>
    <property type="molecule type" value="Genomic_DNA"/>
</dbReference>
<dbReference type="AlphaFoldDB" id="A0A7H2BJP8"/>
<keyword evidence="1" id="KW-1133">Transmembrane helix</keyword>
<name>A0A7H2BJP8_9MICC</name>
<proteinExistence type="predicted"/>
<evidence type="ECO:0000256" key="1">
    <source>
        <dbReference type="SAM" id="Phobius"/>
    </source>
</evidence>